<dbReference type="InterPro" id="IPR007420">
    <property type="entry name" value="DUF465"/>
</dbReference>
<keyword evidence="2" id="KW-1185">Reference proteome</keyword>
<sequence>MSMQSHIAELERRHAALERQIEDALLHPSVDSLQVADMKRRKLRLKDEIQKLREDDTFH</sequence>
<accession>A0A7X5F6J9</accession>
<reference evidence="2" key="1">
    <citation type="submission" date="2020-01" db="EMBL/GenBank/DDBJ databases">
        <authorList>
            <person name="Fang Y."/>
            <person name="Sun R."/>
            <person name="Nie L."/>
            <person name="He J."/>
            <person name="Hao L."/>
            <person name="Wang L."/>
            <person name="Su S."/>
            <person name="Lv E."/>
            <person name="Zhang Z."/>
            <person name="Xie R."/>
            <person name="Liu H."/>
        </authorList>
    </citation>
    <scope>NUCLEOTIDE SEQUENCE [LARGE SCALE GENOMIC DNA]</scope>
    <source>
        <strain evidence="2">XCT-53</strain>
    </source>
</reference>
<organism evidence="1 2">
    <name type="scientific">Pannonibacter tanglangensis</name>
    <dbReference type="NCBI Taxonomy" id="2750084"/>
    <lineage>
        <taxon>Bacteria</taxon>
        <taxon>Pseudomonadati</taxon>
        <taxon>Pseudomonadota</taxon>
        <taxon>Alphaproteobacteria</taxon>
        <taxon>Hyphomicrobiales</taxon>
        <taxon>Stappiaceae</taxon>
        <taxon>Pannonibacter</taxon>
    </lineage>
</organism>
<dbReference type="Gene3D" id="6.10.280.50">
    <property type="match status" value="1"/>
</dbReference>
<dbReference type="RefSeq" id="WP_161677265.1">
    <property type="nucleotide sequence ID" value="NZ_JAABLP010000004.1"/>
</dbReference>
<dbReference type="EMBL" id="JAABLQ010000002">
    <property type="protein sequence ID" value="NBN79750.1"/>
    <property type="molecule type" value="Genomic_DNA"/>
</dbReference>
<comment type="caution">
    <text evidence="1">The sequence shown here is derived from an EMBL/GenBank/DDBJ whole genome shotgun (WGS) entry which is preliminary data.</text>
</comment>
<dbReference type="AlphaFoldDB" id="A0A7X5F6J9"/>
<protein>
    <submittedName>
        <fullName evidence="1">DUF465 domain-containing protein</fullName>
    </submittedName>
</protein>
<dbReference type="Proteomes" id="UP000586722">
    <property type="component" value="Unassembled WGS sequence"/>
</dbReference>
<name>A0A7X5F6J9_9HYPH</name>
<gene>
    <name evidence="1" type="ORF">GWI72_15845</name>
</gene>
<dbReference type="Pfam" id="PF04325">
    <property type="entry name" value="DUF465"/>
    <property type="match status" value="1"/>
</dbReference>
<evidence type="ECO:0000313" key="2">
    <source>
        <dbReference type="Proteomes" id="UP000586722"/>
    </source>
</evidence>
<evidence type="ECO:0000313" key="1">
    <source>
        <dbReference type="EMBL" id="NBN79750.1"/>
    </source>
</evidence>
<dbReference type="InterPro" id="IPR038444">
    <property type="entry name" value="DUF465_sf"/>
</dbReference>
<proteinExistence type="predicted"/>